<feature type="region of interest" description="Disordered" evidence="10">
    <location>
        <begin position="1791"/>
        <end position="1819"/>
    </location>
</feature>
<feature type="compositionally biased region" description="Basic residues" evidence="10">
    <location>
        <begin position="805"/>
        <end position="814"/>
    </location>
</feature>
<dbReference type="GO" id="GO:0008270">
    <property type="term" value="F:zinc ion binding"/>
    <property type="evidence" value="ECO:0007669"/>
    <property type="project" value="UniProtKB-KW"/>
</dbReference>
<feature type="region of interest" description="Disordered" evidence="10">
    <location>
        <begin position="779"/>
        <end position="852"/>
    </location>
</feature>
<dbReference type="RefSeq" id="XP_013415750.1">
    <property type="nucleotide sequence ID" value="XM_013560296.1"/>
</dbReference>
<feature type="compositionally biased region" description="Basic residues" evidence="10">
    <location>
        <begin position="1474"/>
        <end position="1494"/>
    </location>
</feature>
<keyword evidence="8" id="KW-0539">Nucleus</keyword>
<feature type="compositionally biased region" description="Acidic residues" evidence="10">
    <location>
        <begin position="1297"/>
        <end position="1312"/>
    </location>
</feature>
<keyword evidence="2 9" id="KW-0863">Zinc-finger</keyword>
<feature type="region of interest" description="Disordered" evidence="10">
    <location>
        <begin position="29"/>
        <end position="52"/>
    </location>
</feature>
<dbReference type="OrthoDB" id="10039931at2759"/>
<dbReference type="STRING" id="7574.A0A1S3K0F0"/>
<proteinExistence type="predicted"/>
<feature type="compositionally biased region" description="Low complexity" evidence="10">
    <location>
        <begin position="709"/>
        <end position="732"/>
    </location>
</feature>
<feature type="region of interest" description="Disordered" evidence="10">
    <location>
        <begin position="2108"/>
        <end position="2165"/>
    </location>
</feature>
<gene>
    <name evidence="14 15 16" type="primary">LOC106177508</name>
</gene>
<feature type="compositionally biased region" description="Basic residues" evidence="10">
    <location>
        <begin position="500"/>
        <end position="512"/>
    </location>
</feature>
<dbReference type="GeneID" id="106177508"/>
<feature type="compositionally biased region" description="Basic and acidic residues" evidence="10">
    <location>
        <begin position="1993"/>
        <end position="2005"/>
    </location>
</feature>
<feature type="domain" description="C2H2-type" evidence="11">
    <location>
        <begin position="622"/>
        <end position="650"/>
    </location>
</feature>
<dbReference type="InterPro" id="IPR013087">
    <property type="entry name" value="Znf_C2H2_type"/>
</dbReference>
<feature type="compositionally biased region" description="Polar residues" evidence="10">
    <location>
        <begin position="976"/>
        <end position="1016"/>
    </location>
</feature>
<feature type="domain" description="Nuclear receptor" evidence="12">
    <location>
        <begin position="1595"/>
        <end position="1669"/>
    </location>
</feature>
<evidence type="ECO:0000313" key="13">
    <source>
        <dbReference type="Proteomes" id="UP000085678"/>
    </source>
</evidence>
<evidence type="ECO:0000313" key="14">
    <source>
        <dbReference type="RefSeq" id="XP_013415750.1"/>
    </source>
</evidence>
<evidence type="ECO:0000256" key="2">
    <source>
        <dbReference type="ARBA" id="ARBA00022771"/>
    </source>
</evidence>
<sequence>MESTEPQDTPKFISVENMNADINTMGQQLLTSHSDPTGGHDGSETSSFTSEVNRLLESEPFLPDAETGQTFVERAMEPQDFPMSISMSENVASGLPQLTSHLNPPDDLDRSETLSTYSEVNRVMELETNLLGNDSENHASNANIVPMYMTVAGNYCGETEQVEAVSVDLIKREPALLSCEDDPFMGATVTNVTGNTSQMQSLQDSSLDQTSISDSLPCIPSLKEGQTCESPLTVQVKKEMDSSLTEALDLIPEITIKREARDMKTEVLKFLKDPQKTETEDGNYSTILSVKNIYEDQQGNVCVVGLPLGAGHMETPADRMERLKKLCKPCSVMLTDFANTWKEMDIYSRSFHQRKCRKIQPVYNIDLMTSVRGQAQAAVKSTEVKKLGGKRKQLSIHEKIQQRLKALKKRAMFFKRPQPTSQALKNRKSPIKRANLKRKEEKEKKAKKKPAATLKKTVKKTSHSAKINNSRKTANKANSKKGSSLKVKPGIKLPLSKQAVKTKPKVVSKRTATKPVRVSKEKKKRNQQKRVANSASKPAARLPSQSPTRDTAVKAPLRRILPDVVPKQTALKRKLSPSPKSASQGDRAHRVYQYKCLHCPYKTGGHARIVAHIYQHSDVAPYSCGSCKEMIYSREDCLQHSRVVHPRQKVSYKKNMINESKYFTVVDLSSGKDAEDSLPVKRLLTASGTLKKASKQAMPRRVTRSTAQNVPSISSSVSDENSSSSSNQHVSSAFETGQSGNTTGNVASTLLSIVDLLTSDQNQRERVSEKIEQLKNLIQSSQNSHPSASSYTPSGGVSGNSAKKTNQRQTRRQGRASVSNKSQRLPAPVTSRASPCTMPVQTNNAAEKESENQPMMDIGQARPPEHRGIDQFNLTPPPYNTAVPQGPVGSTCDAASQAGVNTSREERQDLNNQISQFNIIAPSNQFSSQGQHVQNMNQFNLQPSATTSAISSAQYDAQHLAPPSQQMAPFTQHFVPSSRQMAPSNQQVAPSSQQMASSRQQVAPPSQKGALSSQQMAPFAQHLVPSNQQVTPSSLQVAPPRHQVAPSSQQMAPSSQQVAPSSQQMASSSQQVAPAGQPYPVMINPVPQAMGRPLYPYVHQQPGSVHGNSLVRLPERGASYLDSARPVHAYPQMVTQQASLTAGQNKPVASSSLSQVQDGQGEVLHPLLPPQTVANQTIPCNSSIPRMDVVNRSTSVSQNEAQGWKESRGETEVVSEQVLLDRNTPQTLSNLKDSLLRELVKLRQSGKMLSDQQYMNLAKSLVNSSLEKNEDTRKDQCSSPQSRMPIGHPELNPVDRDSDENVDPIGDSEEEDISFISETFRSNLGSAREKLSSALAAQTDQIKADQKAAKKKAKQVDKAPKSEVSADKEGRSQLSKGTASEKKHPLLFKCSLCGFEANLATEAQDHVYEQHMSVKVYRCIHPDCGLKLSTLSSLKRHFEKSHKNVPFQYLKENAPSVMKFIKVITFDKKVNKKLSTRDHVKRPRTSKTTARKSTGKQSSRNSSQGETISSITTRQASHPVVNSHRASSNTANITSVSSAVPGCVSQNIVEHFKCSFCEFQCPDQHGILEHLRGAHLQKAQSVGSGNTKTQKSRGEEMCRVCGDYALTFGSKICNSCKIFYLKAIDSKKQFKHCTPTCIITLETRDMCPGCRFLKCVTYGVGIEVEHDRRLAEMRKPENVWANMAKTSSAQQRKDQSAPVRTALGTASSYSGDVVLDKDYVCGLCGFCTKFPFAMEDHMKVHKEASGNSKEDMGTTDVRNATTGSAKSHRVKVRNGGGKMKYVPENIQAKTSVAGSNKTKSQPVGNVEGTASTSKTITDGDDDNEIFVIDETDNQSSKENSDTSKKMVVSLPFSKHKERTKGPQKVEKNPSQERTASVNASAHVAGINTAPKNTLQESTVTVTPKPKQTVAAPRQACYIDRHGKKVCRKCGKCLKKMAAKPPPQAPGEFITIESDDEEDEDSGKKAAKDNTTNTRNSAGNKNEQGTENNPVSPDVKEDKKDEEKDSQPIQKKTTIIEYDTGSTLNMEVFDEDEVCSDDESQEEKKADFVKAEAVDSFAGETNGDLLHGTQIAVEKEKNSVSAVTSNTAQPPDVVPTSTLMTTSTKSSFTKWLTSPQKGDRTLGEITQDSTNPGSLSAMPVAKKTPCDSGTDNTQLPKTNADATTTTTQSDYQVYDTEDANEKVSKWLSQQQAPIKKEAAPQHYSTNNNVNKDEDECVIVLDSDEEAV</sequence>
<feature type="compositionally biased region" description="Polar residues" evidence="10">
    <location>
        <begin position="733"/>
        <end position="742"/>
    </location>
</feature>
<feature type="compositionally biased region" description="Basic and acidic residues" evidence="10">
    <location>
        <begin position="1267"/>
        <end position="1276"/>
    </location>
</feature>
<feature type="region of interest" description="Disordered" evidence="10">
    <location>
        <begin position="1935"/>
        <end position="2023"/>
    </location>
</feature>
<accession>A0A1S3K0F0</accession>
<keyword evidence="1" id="KW-0479">Metal-binding</keyword>
<evidence type="ECO:0000256" key="6">
    <source>
        <dbReference type="ARBA" id="ARBA00023163"/>
    </source>
</evidence>
<dbReference type="Gene3D" id="3.30.160.60">
    <property type="entry name" value="Classic Zinc Finger"/>
    <property type="match status" value="2"/>
</dbReference>
<feature type="compositionally biased region" description="Polar residues" evidence="10">
    <location>
        <begin position="464"/>
        <end position="482"/>
    </location>
</feature>
<feature type="region of interest" description="Disordered" evidence="10">
    <location>
        <begin position="1265"/>
        <end position="1312"/>
    </location>
</feature>
<keyword evidence="4" id="KW-0805">Transcription regulation</keyword>
<feature type="region of interest" description="Disordered" evidence="10">
    <location>
        <begin position="1852"/>
        <end position="1879"/>
    </location>
</feature>
<feature type="compositionally biased region" description="Polar residues" evidence="10">
    <location>
        <begin position="831"/>
        <end position="845"/>
    </location>
</feature>
<evidence type="ECO:0000256" key="1">
    <source>
        <dbReference type="ARBA" id="ARBA00022723"/>
    </source>
</evidence>
<dbReference type="SMART" id="SM00399">
    <property type="entry name" value="ZnF_C4"/>
    <property type="match status" value="1"/>
</dbReference>
<dbReference type="GO" id="GO:0003700">
    <property type="term" value="F:DNA-binding transcription factor activity"/>
    <property type="evidence" value="ECO:0007669"/>
    <property type="project" value="InterPro"/>
</dbReference>
<evidence type="ECO:0000256" key="5">
    <source>
        <dbReference type="ARBA" id="ARBA00023125"/>
    </source>
</evidence>
<feature type="region of interest" description="Disordered" evidence="10">
    <location>
        <begin position="691"/>
        <end position="742"/>
    </location>
</feature>
<feature type="compositionally biased region" description="Low complexity" evidence="10">
    <location>
        <begin position="1043"/>
        <end position="1075"/>
    </location>
</feature>
<feature type="region of interest" description="Disordered" evidence="10">
    <location>
        <begin position="2186"/>
        <end position="2211"/>
    </location>
</feature>
<evidence type="ECO:0000259" key="11">
    <source>
        <dbReference type="PROSITE" id="PS50157"/>
    </source>
</evidence>
<name>A0A1S3K0F0_LINAN</name>
<keyword evidence="6" id="KW-0804">Transcription</keyword>
<keyword evidence="3" id="KW-0862">Zinc</keyword>
<feature type="compositionally biased region" description="Basic and acidic residues" evidence="10">
    <location>
        <begin position="1346"/>
        <end position="1371"/>
    </location>
</feature>
<feature type="compositionally biased region" description="Basic residues" evidence="10">
    <location>
        <begin position="445"/>
        <end position="463"/>
    </location>
</feature>
<feature type="compositionally biased region" description="Polar residues" evidence="10">
    <location>
        <begin position="2123"/>
        <end position="2133"/>
    </location>
</feature>
<dbReference type="KEGG" id="lak:106177508"/>
<evidence type="ECO:0000313" key="15">
    <source>
        <dbReference type="RefSeq" id="XP_013415751.1"/>
    </source>
</evidence>
<evidence type="ECO:0000256" key="8">
    <source>
        <dbReference type="ARBA" id="ARBA00023242"/>
    </source>
</evidence>
<evidence type="ECO:0000313" key="16">
    <source>
        <dbReference type="RefSeq" id="XP_013415752.1"/>
    </source>
</evidence>
<feature type="compositionally biased region" description="Polar residues" evidence="10">
    <location>
        <begin position="1791"/>
        <end position="1816"/>
    </location>
</feature>
<evidence type="ECO:0000256" key="9">
    <source>
        <dbReference type="PROSITE-ProRule" id="PRU00042"/>
    </source>
</evidence>
<evidence type="ECO:0000256" key="4">
    <source>
        <dbReference type="ARBA" id="ARBA00023015"/>
    </source>
</evidence>
<dbReference type="RefSeq" id="XP_013415752.1">
    <property type="nucleotide sequence ID" value="XM_013560298.1"/>
</dbReference>
<dbReference type="PROSITE" id="PS51030">
    <property type="entry name" value="NUCLEAR_REC_DBD_2"/>
    <property type="match status" value="1"/>
</dbReference>
<feature type="compositionally biased region" description="Basic residues" evidence="10">
    <location>
        <begin position="425"/>
        <end position="436"/>
    </location>
</feature>
<reference evidence="14 15" key="1">
    <citation type="submission" date="2025-04" db="UniProtKB">
        <authorList>
            <consortium name="RefSeq"/>
        </authorList>
    </citation>
    <scope>IDENTIFICATION</scope>
    <source>
        <tissue evidence="14 15">Gonads</tissue>
    </source>
</reference>
<dbReference type="SMART" id="SM00355">
    <property type="entry name" value="ZnF_C2H2"/>
    <property type="match status" value="6"/>
</dbReference>
<dbReference type="SUPFAM" id="SSF57716">
    <property type="entry name" value="Glucocorticoid receptor-like (DNA-binding domain)"/>
    <property type="match status" value="1"/>
</dbReference>
<feature type="region of interest" description="Disordered" evidence="10">
    <location>
        <begin position="1474"/>
        <end position="1528"/>
    </location>
</feature>
<dbReference type="Proteomes" id="UP000085678">
    <property type="component" value="Unplaced"/>
</dbReference>
<keyword evidence="5" id="KW-0238">DNA-binding</keyword>
<dbReference type="PROSITE" id="PS50157">
    <property type="entry name" value="ZINC_FINGER_C2H2_2"/>
    <property type="match status" value="1"/>
</dbReference>
<organism evidence="13 15">
    <name type="scientific">Lingula anatina</name>
    <name type="common">Brachiopod</name>
    <name type="synonym">Lingula unguis</name>
    <dbReference type="NCBI Taxonomy" id="7574"/>
    <lineage>
        <taxon>Eukaryota</taxon>
        <taxon>Metazoa</taxon>
        <taxon>Spiralia</taxon>
        <taxon>Lophotrochozoa</taxon>
        <taxon>Brachiopoda</taxon>
        <taxon>Linguliformea</taxon>
        <taxon>Lingulata</taxon>
        <taxon>Lingulida</taxon>
        <taxon>Linguloidea</taxon>
        <taxon>Lingulidae</taxon>
        <taxon>Lingula</taxon>
    </lineage>
</organism>
<feature type="compositionally biased region" description="Polar residues" evidence="10">
    <location>
        <begin position="791"/>
        <end position="804"/>
    </location>
</feature>
<feature type="region of interest" description="Disordered" evidence="10">
    <location>
        <begin position="976"/>
        <end position="1079"/>
    </location>
</feature>
<feature type="region of interest" description="Disordered" evidence="10">
    <location>
        <begin position="1744"/>
        <end position="1777"/>
    </location>
</feature>
<feature type="region of interest" description="Disordered" evidence="10">
    <location>
        <begin position="1346"/>
        <end position="1378"/>
    </location>
</feature>
<feature type="region of interest" description="Disordered" evidence="10">
    <location>
        <begin position="415"/>
        <end position="587"/>
    </location>
</feature>
<dbReference type="RefSeq" id="XP_013415751.1">
    <property type="nucleotide sequence ID" value="XM_013560297.1"/>
</dbReference>
<dbReference type="InterPro" id="IPR013088">
    <property type="entry name" value="Znf_NHR/GATA"/>
</dbReference>
<dbReference type="Pfam" id="PF00105">
    <property type="entry name" value="zf-C4"/>
    <property type="match status" value="1"/>
</dbReference>
<feature type="compositionally biased region" description="Low complexity" evidence="10">
    <location>
        <begin position="780"/>
        <end position="790"/>
    </location>
</feature>
<protein>
    <submittedName>
        <fullName evidence="14 15">Uncharacterized protein LOC106177508</fullName>
    </submittedName>
</protein>
<feature type="compositionally biased region" description="Polar residues" evidence="10">
    <location>
        <begin position="1495"/>
        <end position="1516"/>
    </location>
</feature>
<feature type="compositionally biased region" description="Polar residues" evidence="10">
    <location>
        <begin position="1024"/>
        <end position="1036"/>
    </location>
</feature>
<evidence type="ECO:0000259" key="12">
    <source>
        <dbReference type="PROSITE" id="PS51030"/>
    </source>
</evidence>
<feature type="compositionally biased region" description="Polar residues" evidence="10">
    <location>
        <begin position="2146"/>
        <end position="2161"/>
    </location>
</feature>
<evidence type="ECO:0000256" key="3">
    <source>
        <dbReference type="ARBA" id="ARBA00022833"/>
    </source>
</evidence>
<evidence type="ECO:0000256" key="10">
    <source>
        <dbReference type="SAM" id="MobiDB-lite"/>
    </source>
</evidence>
<keyword evidence="7" id="KW-0675">Receptor</keyword>
<dbReference type="Gene3D" id="3.30.50.10">
    <property type="entry name" value="Erythroid Transcription Factor GATA-1, subunit A"/>
    <property type="match status" value="1"/>
</dbReference>
<feature type="compositionally biased region" description="Polar residues" evidence="10">
    <location>
        <begin position="1756"/>
        <end position="1765"/>
    </location>
</feature>
<dbReference type="InterPro" id="IPR001628">
    <property type="entry name" value="Znf_hrmn_rcpt"/>
</dbReference>
<dbReference type="PROSITE" id="PS00028">
    <property type="entry name" value="ZINC_FINGER_C2H2_1"/>
    <property type="match status" value="3"/>
</dbReference>
<feature type="compositionally biased region" description="Basic and acidic residues" evidence="10">
    <location>
        <begin position="1859"/>
        <end position="1870"/>
    </location>
</feature>
<evidence type="ECO:0000256" key="7">
    <source>
        <dbReference type="ARBA" id="ARBA00023170"/>
    </source>
</evidence>
<feature type="compositionally biased region" description="Polar residues" evidence="10">
    <location>
        <begin position="1968"/>
        <end position="1990"/>
    </location>
</feature>
<keyword evidence="13" id="KW-1185">Reference proteome</keyword>
<dbReference type="GO" id="GO:0043565">
    <property type="term" value="F:sequence-specific DNA binding"/>
    <property type="evidence" value="ECO:0007669"/>
    <property type="project" value="InterPro"/>
</dbReference>